<organism evidence="3 4">
    <name type="scientific">Plectosphaerella cucumerina</name>
    <dbReference type="NCBI Taxonomy" id="40658"/>
    <lineage>
        <taxon>Eukaryota</taxon>
        <taxon>Fungi</taxon>
        <taxon>Dikarya</taxon>
        <taxon>Ascomycota</taxon>
        <taxon>Pezizomycotina</taxon>
        <taxon>Sordariomycetes</taxon>
        <taxon>Hypocreomycetidae</taxon>
        <taxon>Glomerellales</taxon>
        <taxon>Plectosphaerellaceae</taxon>
        <taxon>Plectosphaerella</taxon>
    </lineage>
</organism>
<gene>
    <name evidence="3" type="ORF">B0T11DRAFT_345706</name>
</gene>
<evidence type="ECO:0000259" key="2">
    <source>
        <dbReference type="Pfam" id="PF20150"/>
    </source>
</evidence>
<sequence length="168" mass="20066">MSTFHPFTRLPAEIRLIIWEEAVPVREVYIVGRWGNMPIRGNWILDPKLPPPALVHVCRESRNLGLYKKAFYRDVFRCAEEPLWFHWINFDRDIFQFSYDAVRELHGPEVEMIRHIIVKIPRYRNRDIIMTGVPKKYPRIETCRSRLPRIGEPDDEEPYVCPHGPDRS</sequence>
<feature type="domain" description="2EXR" evidence="2">
    <location>
        <begin position="4"/>
        <end position="95"/>
    </location>
</feature>
<dbReference type="OrthoDB" id="3473305at2759"/>
<evidence type="ECO:0000313" key="3">
    <source>
        <dbReference type="EMBL" id="KAH7375693.1"/>
    </source>
</evidence>
<comment type="caution">
    <text evidence="3">The sequence shown here is derived from an EMBL/GenBank/DDBJ whole genome shotgun (WGS) entry which is preliminary data.</text>
</comment>
<dbReference type="InterPro" id="IPR045518">
    <property type="entry name" value="2EXR"/>
</dbReference>
<dbReference type="Pfam" id="PF20150">
    <property type="entry name" value="2EXR"/>
    <property type="match status" value="1"/>
</dbReference>
<name>A0A8K0X9J6_9PEZI</name>
<evidence type="ECO:0000256" key="1">
    <source>
        <dbReference type="SAM" id="MobiDB-lite"/>
    </source>
</evidence>
<evidence type="ECO:0000313" key="4">
    <source>
        <dbReference type="Proteomes" id="UP000813385"/>
    </source>
</evidence>
<reference evidence="3" key="1">
    <citation type="journal article" date="2021" name="Nat. Commun.">
        <title>Genetic determinants of endophytism in the Arabidopsis root mycobiome.</title>
        <authorList>
            <person name="Mesny F."/>
            <person name="Miyauchi S."/>
            <person name="Thiergart T."/>
            <person name="Pickel B."/>
            <person name="Atanasova L."/>
            <person name="Karlsson M."/>
            <person name="Huettel B."/>
            <person name="Barry K.W."/>
            <person name="Haridas S."/>
            <person name="Chen C."/>
            <person name="Bauer D."/>
            <person name="Andreopoulos W."/>
            <person name="Pangilinan J."/>
            <person name="LaButti K."/>
            <person name="Riley R."/>
            <person name="Lipzen A."/>
            <person name="Clum A."/>
            <person name="Drula E."/>
            <person name="Henrissat B."/>
            <person name="Kohler A."/>
            <person name="Grigoriev I.V."/>
            <person name="Martin F.M."/>
            <person name="Hacquard S."/>
        </authorList>
    </citation>
    <scope>NUCLEOTIDE SEQUENCE</scope>
    <source>
        <strain evidence="3">MPI-CAGE-AT-0016</strain>
    </source>
</reference>
<dbReference type="EMBL" id="JAGPXD010000001">
    <property type="protein sequence ID" value="KAH7375693.1"/>
    <property type="molecule type" value="Genomic_DNA"/>
</dbReference>
<proteinExistence type="predicted"/>
<dbReference type="AlphaFoldDB" id="A0A8K0X9J6"/>
<accession>A0A8K0X9J6</accession>
<protein>
    <recommendedName>
        <fullName evidence="2">2EXR domain-containing protein</fullName>
    </recommendedName>
</protein>
<dbReference type="PANTHER" id="PTHR35910">
    <property type="entry name" value="2EXR DOMAIN-CONTAINING PROTEIN"/>
    <property type="match status" value="1"/>
</dbReference>
<feature type="region of interest" description="Disordered" evidence="1">
    <location>
        <begin position="148"/>
        <end position="168"/>
    </location>
</feature>
<dbReference type="PANTHER" id="PTHR35910:SF1">
    <property type="entry name" value="2EXR DOMAIN-CONTAINING PROTEIN"/>
    <property type="match status" value="1"/>
</dbReference>
<keyword evidence="4" id="KW-1185">Reference proteome</keyword>
<dbReference type="Proteomes" id="UP000813385">
    <property type="component" value="Unassembled WGS sequence"/>
</dbReference>